<dbReference type="GO" id="GO:0005634">
    <property type="term" value="C:nucleus"/>
    <property type="evidence" value="ECO:0007669"/>
    <property type="project" value="UniProtKB-SubCell"/>
</dbReference>
<dbReference type="SUPFAM" id="SSF102860">
    <property type="entry name" value="mRNA decapping enzyme DcpS N-terminal domain"/>
    <property type="match status" value="1"/>
</dbReference>
<dbReference type="GO" id="GO:0000290">
    <property type="term" value="P:deadenylation-dependent decapping of nuclear-transcribed mRNA"/>
    <property type="evidence" value="ECO:0007669"/>
    <property type="project" value="InterPro"/>
</dbReference>
<protein>
    <recommendedName>
        <fullName evidence="4">m7GpppX diphosphatase</fullName>
        <ecNumber evidence="3">3.6.1.59</ecNumber>
    </recommendedName>
    <alternativeName>
        <fullName evidence="8">Decapping scavenger enzyme</fullName>
    </alternativeName>
    <alternativeName>
        <fullName evidence="7">Scavenger mRNA-decapping enzyme DcpS</fullName>
    </alternativeName>
</protein>
<comment type="similarity">
    <text evidence="2">Belongs to the HIT family.</text>
</comment>
<dbReference type="GO" id="GO:0000932">
    <property type="term" value="C:P-body"/>
    <property type="evidence" value="ECO:0007669"/>
    <property type="project" value="TreeGrafter"/>
</dbReference>
<dbReference type="Proteomes" id="UP001314263">
    <property type="component" value="Unassembled WGS sequence"/>
</dbReference>
<comment type="caution">
    <text evidence="12">The sequence shown here is derived from an EMBL/GenBank/DDBJ whole genome shotgun (WGS) entry which is preliminary data.</text>
</comment>
<proteinExistence type="inferred from homology"/>
<feature type="binding site" evidence="11">
    <location>
        <position position="144"/>
    </location>
    <ligand>
        <name>substrate</name>
    </ligand>
</feature>
<dbReference type="Gene3D" id="3.30.428.10">
    <property type="entry name" value="HIT-like"/>
    <property type="match status" value="1"/>
</dbReference>
<comment type="subcellular location">
    <subcellularLocation>
        <location evidence="1">Nucleus</location>
    </subcellularLocation>
</comment>
<dbReference type="Pfam" id="PF11969">
    <property type="entry name" value="DcpS_C"/>
    <property type="match status" value="1"/>
</dbReference>
<dbReference type="SUPFAM" id="SSF54197">
    <property type="entry name" value="HIT-like"/>
    <property type="match status" value="1"/>
</dbReference>
<feature type="binding site" evidence="11">
    <location>
        <position position="134"/>
    </location>
    <ligand>
        <name>substrate</name>
    </ligand>
</feature>
<feature type="binding site" evidence="11">
    <location>
        <begin position="227"/>
        <end position="238"/>
    </location>
    <ligand>
        <name>substrate</name>
    </ligand>
</feature>
<evidence type="ECO:0000256" key="3">
    <source>
        <dbReference type="ARBA" id="ARBA00012520"/>
    </source>
</evidence>
<dbReference type="GO" id="GO:0000340">
    <property type="term" value="F:RNA 7-methylguanosine cap binding"/>
    <property type="evidence" value="ECO:0007669"/>
    <property type="project" value="TreeGrafter"/>
</dbReference>
<evidence type="ECO:0000256" key="7">
    <source>
        <dbReference type="ARBA" id="ARBA00029885"/>
    </source>
</evidence>
<accession>A0AAV1IME8</accession>
<evidence type="ECO:0000313" key="13">
    <source>
        <dbReference type="Proteomes" id="UP001314263"/>
    </source>
</evidence>
<evidence type="ECO:0000313" key="12">
    <source>
        <dbReference type="EMBL" id="CAK0787168.1"/>
    </source>
</evidence>
<evidence type="ECO:0000256" key="4">
    <source>
        <dbReference type="ARBA" id="ARBA00015636"/>
    </source>
</evidence>
<evidence type="ECO:0000256" key="10">
    <source>
        <dbReference type="PIRSR" id="PIRSR028973-1"/>
    </source>
</evidence>
<keyword evidence="5" id="KW-0378">Hydrolase</keyword>
<evidence type="ECO:0000256" key="2">
    <source>
        <dbReference type="ARBA" id="ARBA00010208"/>
    </source>
</evidence>
<evidence type="ECO:0000256" key="11">
    <source>
        <dbReference type="PIRSR" id="PIRSR028973-2"/>
    </source>
</evidence>
<dbReference type="Pfam" id="PF05652">
    <property type="entry name" value="DcpS"/>
    <property type="match status" value="1"/>
</dbReference>
<gene>
    <name evidence="12" type="ORF">CVIRNUC_010384</name>
</gene>
<dbReference type="InterPro" id="IPR008594">
    <property type="entry name" value="DcpS/DCS2"/>
</dbReference>
<name>A0AAV1IME8_9CHLO</name>
<dbReference type="EMBL" id="CAUYUE010000016">
    <property type="protein sequence ID" value="CAK0787168.1"/>
    <property type="molecule type" value="Genomic_DNA"/>
</dbReference>
<feature type="active site" description="Nucleophile" evidence="10">
    <location>
        <position position="236"/>
    </location>
</feature>
<dbReference type="EC" id="3.6.1.59" evidence="3"/>
<feature type="binding site" evidence="11">
    <location>
        <position position="166"/>
    </location>
    <ligand>
        <name>substrate</name>
    </ligand>
</feature>
<sequence>MEGSEVLRGFTIERILSSDERTKYISVLGRYSGQDGRSVVILRRRHFEQSTLPRLLSPETHAELHFRNDIYAKYTGMIPQDLGEVSIDIINPATDKHISKYEDQTYHMVVETPEVYKLIVRPYIDSIPASRIQWVYNILEKKAEADRLIFEDADPETGFLMHPDLKWDERQIEALYCIAMVKRRDIKSLRDLRRHHLPLLHNILKNGCKALSMKYGISAEDLRVFCHYQPSYYHLHVHFVHIRCDIGMGMAIGKAHLLSDIIGNIELLKDYYARCTLEMSLGEKDPLAARIMTHLPWLRELGYQQEFYPE</sequence>
<dbReference type="InterPro" id="IPR036265">
    <property type="entry name" value="HIT-like_sf"/>
</dbReference>
<evidence type="ECO:0000256" key="6">
    <source>
        <dbReference type="ARBA" id="ARBA00023242"/>
    </source>
</evidence>
<dbReference type="InterPro" id="IPR011145">
    <property type="entry name" value="Scavenger_mRNA_decap_enz_N"/>
</dbReference>
<keyword evidence="13" id="KW-1185">Reference proteome</keyword>
<dbReference type="PANTHER" id="PTHR12978:SF0">
    <property type="entry name" value="M7GPPPX DIPHOSPHATASE"/>
    <property type="match status" value="1"/>
</dbReference>
<evidence type="ECO:0000256" key="5">
    <source>
        <dbReference type="ARBA" id="ARBA00022801"/>
    </source>
</evidence>
<feature type="binding site" evidence="11">
    <location>
        <position position="164"/>
    </location>
    <ligand>
        <name>substrate</name>
    </ligand>
</feature>
<comment type="catalytic activity">
    <reaction evidence="9">
        <text>a 5'-end (N(7)-methyl 5'-triphosphoguanosine)-ribonucleoside in mRNA + H2O = N(7)-methyl-GMP + a 5'-end diphospho-ribonucleoside in mRNA + 2 H(+)</text>
        <dbReference type="Rhea" id="RHEA:65388"/>
        <dbReference type="Rhea" id="RHEA-COMP:17165"/>
        <dbReference type="Rhea" id="RHEA-COMP:17167"/>
        <dbReference type="ChEBI" id="CHEBI:15377"/>
        <dbReference type="ChEBI" id="CHEBI:15378"/>
        <dbReference type="ChEBI" id="CHEBI:58285"/>
        <dbReference type="ChEBI" id="CHEBI:156461"/>
        <dbReference type="ChEBI" id="CHEBI:167616"/>
        <dbReference type="EC" id="3.6.1.59"/>
    </reaction>
</comment>
<evidence type="ECO:0000256" key="1">
    <source>
        <dbReference type="ARBA" id="ARBA00004123"/>
    </source>
</evidence>
<dbReference type="FunFam" id="3.30.428.10:FF:000006">
    <property type="entry name" value="m7GpppX diphosphatase"/>
    <property type="match status" value="1"/>
</dbReference>
<reference evidence="12 13" key="1">
    <citation type="submission" date="2023-10" db="EMBL/GenBank/DDBJ databases">
        <authorList>
            <person name="Maclean D."/>
            <person name="Macfadyen A."/>
        </authorList>
    </citation>
    <scope>NUCLEOTIDE SEQUENCE [LARGE SCALE GENOMIC DNA]</scope>
</reference>
<dbReference type="PIRSF" id="PIRSF028973">
    <property type="entry name" value="Scavenger_mRNA_decap_enz"/>
    <property type="match status" value="1"/>
</dbReference>
<dbReference type="PANTHER" id="PTHR12978">
    <property type="entry name" value="HISTIDINE TRIAD HIT PROTEIN MEMBER"/>
    <property type="match status" value="1"/>
</dbReference>
<keyword evidence="6" id="KW-0539">Nucleus</keyword>
<organism evidence="12 13">
    <name type="scientific">Coccomyxa viridis</name>
    <dbReference type="NCBI Taxonomy" id="1274662"/>
    <lineage>
        <taxon>Eukaryota</taxon>
        <taxon>Viridiplantae</taxon>
        <taxon>Chlorophyta</taxon>
        <taxon>core chlorophytes</taxon>
        <taxon>Trebouxiophyceae</taxon>
        <taxon>Trebouxiophyceae incertae sedis</taxon>
        <taxon>Coccomyxaceae</taxon>
        <taxon>Coccomyxa</taxon>
    </lineage>
</organism>
<evidence type="ECO:0000256" key="8">
    <source>
        <dbReference type="ARBA" id="ARBA00030609"/>
    </source>
</evidence>
<dbReference type="GO" id="GO:0140932">
    <property type="term" value="F:5'-(N(7)-methyl 5'-triphosphoguanosine)-[mRNA] diphosphatase activity"/>
    <property type="evidence" value="ECO:0007669"/>
    <property type="project" value="UniProtKB-EC"/>
</dbReference>
<dbReference type="AlphaFoldDB" id="A0AAV1IME8"/>
<evidence type="ECO:0000256" key="9">
    <source>
        <dbReference type="ARBA" id="ARBA00048222"/>
    </source>
</evidence>
<dbReference type="Gene3D" id="3.30.200.40">
    <property type="entry name" value="Scavenger mRNA decapping enzyme, N-terminal domain"/>
    <property type="match status" value="1"/>
</dbReference>